<evidence type="ECO:0000256" key="4">
    <source>
        <dbReference type="ARBA" id="ARBA00022475"/>
    </source>
</evidence>
<keyword evidence="15" id="KW-0282">Flagellum</keyword>
<name>A0A915TZ85_9BACT</name>
<keyword evidence="5 12" id="KW-0812">Transmembrane</keyword>
<dbReference type="Pfam" id="PF01514">
    <property type="entry name" value="YscJ_FliF"/>
    <property type="match status" value="1"/>
</dbReference>
<dbReference type="Pfam" id="PF08345">
    <property type="entry name" value="YscJ_FliF_C"/>
    <property type="match status" value="1"/>
</dbReference>
<dbReference type="InterPro" id="IPR013556">
    <property type="entry name" value="Flag_M-ring_C"/>
</dbReference>
<keyword evidence="15" id="KW-0966">Cell projection</keyword>
<comment type="function">
    <text evidence="9">The M ring may be actively involved in energy transduction.</text>
</comment>
<dbReference type="Gene3D" id="3.30.300.30">
    <property type="match status" value="1"/>
</dbReference>
<comment type="subcellular location">
    <subcellularLocation>
        <location evidence="1 9">Bacterial flagellum basal body</location>
    </subcellularLocation>
    <subcellularLocation>
        <location evidence="2">Cell membrane</location>
        <topology evidence="2">Multi-pass membrane protein</topology>
    </subcellularLocation>
</comment>
<evidence type="ECO:0000256" key="5">
    <source>
        <dbReference type="ARBA" id="ARBA00022692"/>
    </source>
</evidence>
<dbReference type="AlphaFoldDB" id="A0A915TZ85"/>
<dbReference type="KEGG" id="ddu:GF1_09270"/>
<gene>
    <name evidence="15" type="primary">fliF</name>
    <name evidence="15" type="ORF">GF1_09270</name>
</gene>
<evidence type="ECO:0000256" key="10">
    <source>
        <dbReference type="SAM" id="Coils"/>
    </source>
</evidence>
<evidence type="ECO:0000313" key="15">
    <source>
        <dbReference type="EMBL" id="BCO08551.1"/>
    </source>
</evidence>
<feature type="region of interest" description="Disordered" evidence="11">
    <location>
        <begin position="305"/>
        <end position="325"/>
    </location>
</feature>
<dbReference type="GO" id="GO:0009431">
    <property type="term" value="C:bacterial-type flagellum basal body, MS ring"/>
    <property type="evidence" value="ECO:0007669"/>
    <property type="project" value="InterPro"/>
</dbReference>
<dbReference type="InterPro" id="IPR045851">
    <property type="entry name" value="AMP-bd_C_sf"/>
</dbReference>
<feature type="transmembrane region" description="Helical" evidence="12">
    <location>
        <begin position="37"/>
        <end position="55"/>
    </location>
</feature>
<dbReference type="GO" id="GO:0071973">
    <property type="term" value="P:bacterial-type flagellum-dependent cell motility"/>
    <property type="evidence" value="ECO:0007669"/>
    <property type="project" value="InterPro"/>
</dbReference>
<keyword evidence="10" id="KW-0175">Coiled coil</keyword>
<evidence type="ECO:0000256" key="6">
    <source>
        <dbReference type="ARBA" id="ARBA00022989"/>
    </source>
</evidence>
<evidence type="ECO:0000256" key="2">
    <source>
        <dbReference type="ARBA" id="ARBA00004651"/>
    </source>
</evidence>
<dbReference type="GO" id="GO:0005886">
    <property type="term" value="C:plasma membrane"/>
    <property type="evidence" value="ECO:0007669"/>
    <property type="project" value="UniProtKB-SubCell"/>
</dbReference>
<evidence type="ECO:0000259" key="14">
    <source>
        <dbReference type="Pfam" id="PF08345"/>
    </source>
</evidence>
<dbReference type="EMBL" id="AP024233">
    <property type="protein sequence ID" value="BCO08551.1"/>
    <property type="molecule type" value="Genomic_DNA"/>
</dbReference>
<dbReference type="InterPro" id="IPR006182">
    <property type="entry name" value="FliF_N_dom"/>
</dbReference>
<comment type="similarity">
    <text evidence="3 9">Belongs to the FliF family.</text>
</comment>
<dbReference type="InterPro" id="IPR043427">
    <property type="entry name" value="YscJ/FliF"/>
</dbReference>
<dbReference type="PANTHER" id="PTHR30046:SF0">
    <property type="entry name" value="FLAGELLAR M-RING PROTEIN"/>
    <property type="match status" value="1"/>
</dbReference>
<evidence type="ECO:0000256" key="9">
    <source>
        <dbReference type="PIRNR" id="PIRNR004862"/>
    </source>
</evidence>
<evidence type="ECO:0000259" key="13">
    <source>
        <dbReference type="Pfam" id="PF01514"/>
    </source>
</evidence>
<dbReference type="RefSeq" id="WP_267928456.1">
    <property type="nucleotide sequence ID" value="NZ_AP024233.1"/>
</dbReference>
<evidence type="ECO:0000256" key="11">
    <source>
        <dbReference type="SAM" id="MobiDB-lite"/>
    </source>
</evidence>
<evidence type="ECO:0000256" key="7">
    <source>
        <dbReference type="ARBA" id="ARBA00023136"/>
    </source>
</evidence>
<feature type="domain" description="Flagellar M-ring C-terminal" evidence="14">
    <location>
        <begin position="266"/>
        <end position="426"/>
    </location>
</feature>
<keyword evidence="8 9" id="KW-0975">Bacterial flagellum</keyword>
<sequence length="546" mass="60318">MAEDTGTPPQAQNGTAPQTGWQVLAQRIKQWPMPRKLALVAVALISIALFTVIIIQARTADYQLLFANLNETDAASVVEWLKSNNVPYKLKNGGKSIWVPMDKVHEARLSLAAAGLPQGTGVGFEIFDKQSFALTDFVQKVNYTRALQGELARTIASLGPVESARVHLALPQKRLFKNQQKPATASVILKIRPGRSLAEVQVQGIVHLVSSSVEGLSPDNVTIIDQTGRVLTRKEESGLFGAMSPDMIEYQLSVEQSFEQRAQALLDKALGPGKSMARVTAVLDFSRTEKTEEIFDPEEPVIRSEQVSEEKSTTQIAGGIPGVESNLQGNINRAAGAAPSSSRSQRTTNYEISKTVSKTVQPTGTIKKISVGVLVADKVIPATDKEPARFEPRSEQELLRIENMISSALGLDPKRGDKIEIVSMPFTEKKEEAEPPSVAANMIYQYMPLIRYGLVLLGALLVYLLMVRPLIKTLRQDVTAHFKTVEELEAEQLAREKEAEKAAREQEEQELAEIQRDPVLRIREEIMNNPVFAAHILKHWIHQKQS</sequence>
<keyword evidence="15" id="KW-0969">Cilium</keyword>
<evidence type="ECO:0000313" key="16">
    <source>
        <dbReference type="Proteomes" id="UP001063350"/>
    </source>
</evidence>
<evidence type="ECO:0000256" key="1">
    <source>
        <dbReference type="ARBA" id="ARBA00004117"/>
    </source>
</evidence>
<organism evidence="15 16">
    <name type="scientific">Desulfolithobacter dissulfuricans</name>
    <dbReference type="NCBI Taxonomy" id="2795293"/>
    <lineage>
        <taxon>Bacteria</taxon>
        <taxon>Pseudomonadati</taxon>
        <taxon>Thermodesulfobacteriota</taxon>
        <taxon>Desulfobulbia</taxon>
        <taxon>Desulfobulbales</taxon>
        <taxon>Desulfobulbaceae</taxon>
        <taxon>Desulfolithobacter</taxon>
    </lineage>
</organism>
<keyword evidence="7 12" id="KW-0472">Membrane</keyword>
<dbReference type="InterPro" id="IPR000067">
    <property type="entry name" value="FlgMring_FliF"/>
</dbReference>
<evidence type="ECO:0000256" key="12">
    <source>
        <dbReference type="SAM" id="Phobius"/>
    </source>
</evidence>
<proteinExistence type="inferred from homology"/>
<keyword evidence="16" id="KW-1185">Reference proteome</keyword>
<accession>A0A915TZ85</accession>
<protein>
    <recommendedName>
        <fullName evidence="9">Flagellar M-ring protein</fullName>
    </recommendedName>
</protein>
<feature type="coiled-coil region" evidence="10">
    <location>
        <begin position="471"/>
        <end position="517"/>
    </location>
</feature>
<dbReference type="PRINTS" id="PR01009">
    <property type="entry name" value="FLGMRINGFLIF"/>
</dbReference>
<evidence type="ECO:0000256" key="3">
    <source>
        <dbReference type="ARBA" id="ARBA00007971"/>
    </source>
</evidence>
<dbReference type="GO" id="GO:0003774">
    <property type="term" value="F:cytoskeletal motor activity"/>
    <property type="evidence" value="ECO:0007669"/>
    <property type="project" value="InterPro"/>
</dbReference>
<dbReference type="Proteomes" id="UP001063350">
    <property type="component" value="Chromosome"/>
</dbReference>
<evidence type="ECO:0000256" key="8">
    <source>
        <dbReference type="ARBA" id="ARBA00023143"/>
    </source>
</evidence>
<keyword evidence="4" id="KW-1003">Cell membrane</keyword>
<dbReference type="PIRSF" id="PIRSF004862">
    <property type="entry name" value="FliF"/>
    <property type="match status" value="1"/>
</dbReference>
<keyword evidence="6 12" id="KW-1133">Transmembrane helix</keyword>
<dbReference type="PANTHER" id="PTHR30046">
    <property type="entry name" value="FLAGELLAR M-RING PROTEIN"/>
    <property type="match status" value="1"/>
</dbReference>
<dbReference type="NCBIfam" id="TIGR00206">
    <property type="entry name" value="fliF"/>
    <property type="match status" value="1"/>
</dbReference>
<feature type="domain" description="Flagellar M-ring N-terminal" evidence="13">
    <location>
        <begin position="59"/>
        <end position="232"/>
    </location>
</feature>
<reference evidence="15" key="1">
    <citation type="submission" date="2020-12" db="EMBL/GenBank/DDBJ databases">
        <title>Desulfobium dissulfuricans gen. nov., sp. nov., a novel mesophilic, sulfate-reducing bacterium isolated from a deep-sea hydrothermal vent.</title>
        <authorList>
            <person name="Hashimoto Y."/>
            <person name="Tame A."/>
            <person name="Sawayama S."/>
            <person name="Miyazaki J."/>
            <person name="Takai K."/>
            <person name="Nakagawa S."/>
        </authorList>
    </citation>
    <scope>NUCLEOTIDE SEQUENCE</scope>
    <source>
        <strain evidence="15">GF1</strain>
    </source>
</reference>
<feature type="transmembrane region" description="Helical" evidence="12">
    <location>
        <begin position="449"/>
        <end position="467"/>
    </location>
</feature>